<proteinExistence type="evidence at transcript level"/>
<feature type="domain" description="Tify" evidence="3">
    <location>
        <begin position="119"/>
        <end position="154"/>
    </location>
</feature>
<reference evidence="4" key="1">
    <citation type="submission" date="2018-01" db="EMBL/GenBank/DDBJ databases">
        <authorList>
            <person name="Gaut B.S."/>
            <person name="Morton B.R."/>
            <person name="Clegg M.T."/>
            <person name="Duvall M.R."/>
        </authorList>
    </citation>
    <scope>NUCLEOTIDE SEQUENCE</scope>
    <source>
        <strain evidence="4">LC-001-003</strain>
    </source>
</reference>
<organism evidence="4">
    <name type="scientific">Euphorbia lathyris</name>
    <name type="common">Caper spurge</name>
    <dbReference type="NCBI Taxonomy" id="212925"/>
    <lineage>
        <taxon>Eukaryota</taxon>
        <taxon>Viridiplantae</taxon>
        <taxon>Streptophyta</taxon>
        <taxon>Embryophyta</taxon>
        <taxon>Tracheophyta</taxon>
        <taxon>Spermatophyta</taxon>
        <taxon>Magnoliopsida</taxon>
        <taxon>eudicotyledons</taxon>
        <taxon>Gunneridae</taxon>
        <taxon>Pentapetalae</taxon>
        <taxon>rosids</taxon>
        <taxon>fabids</taxon>
        <taxon>Malpighiales</taxon>
        <taxon>Euphorbiaceae</taxon>
        <taxon>Euphorbioideae</taxon>
        <taxon>Euphorbieae</taxon>
        <taxon>Euphorbia</taxon>
        <taxon>Euphorbia subgen. Esula</taxon>
        <taxon>Euphorbia sect. Lathyris</taxon>
    </lineage>
</organism>
<dbReference type="GO" id="GO:0009611">
    <property type="term" value="P:response to wounding"/>
    <property type="evidence" value="ECO:0007669"/>
    <property type="project" value="UniProtKB-UniRule"/>
</dbReference>
<dbReference type="GO" id="GO:2000022">
    <property type="term" value="P:regulation of jasmonic acid mediated signaling pathway"/>
    <property type="evidence" value="ECO:0007669"/>
    <property type="project" value="UniProtKB-UniRule"/>
</dbReference>
<comment type="domain">
    <text evidence="2">The jas domain is required for interaction with COI1.</text>
</comment>
<dbReference type="GO" id="GO:0005634">
    <property type="term" value="C:nucleus"/>
    <property type="evidence" value="ECO:0007669"/>
    <property type="project" value="UniProtKB-SubCell"/>
</dbReference>
<comment type="function">
    <text evidence="2">Repressor of jasmonate responses.</text>
</comment>
<dbReference type="AlphaFoldDB" id="A0A2L0W144"/>
<dbReference type="PROSITE" id="PS51320">
    <property type="entry name" value="TIFY"/>
    <property type="match status" value="1"/>
</dbReference>
<protein>
    <recommendedName>
        <fullName evidence="2">Protein TIFY</fullName>
    </recommendedName>
    <alternativeName>
        <fullName evidence="2">Jasmonate ZIM domain-containing protein</fullName>
    </alternativeName>
</protein>
<comment type="subcellular location">
    <subcellularLocation>
        <location evidence="2">Nucleus</location>
    </subcellularLocation>
</comment>
<dbReference type="PANTHER" id="PTHR33077:SF140">
    <property type="entry name" value="PROTEIN TIFY 10B"/>
    <property type="match status" value="1"/>
</dbReference>
<dbReference type="InterPro" id="IPR018467">
    <property type="entry name" value="CCT_CS"/>
</dbReference>
<sequence>MRFCLPLRIMSSSSESVELSVQMAAKMQEKSSFSQRCSLLSQYLKVKGSFGDLSLGMTCNTEGNVPETMNLFPTNENQFDVSTRNVRSVDLFPQQAGFSTSDPDGQKRVELSINKAATSDSPPAQMTIFYGGQVIVFDDFPADKAKDVMVLAGKGTSQSLSATTGFPIKNPPPVFSPNLAIPPMECSSSVPCTSNAVASFGKNLFQDRIQPPPKPISTDLPIARRASLHRFLEKRKDRIISRAPYTLNGSGAAAPSRSGESKSWLGLAAQFPVAP</sequence>
<keyword evidence="2" id="KW-1184">Jasmonic acid signaling pathway</keyword>
<comment type="similarity">
    <text evidence="1 2">Belongs to the TIFY/JAZ family.</text>
</comment>
<dbReference type="Pfam" id="PF06200">
    <property type="entry name" value="tify"/>
    <property type="match status" value="1"/>
</dbReference>
<keyword evidence="2" id="KW-0539">Nucleus</keyword>
<evidence type="ECO:0000256" key="2">
    <source>
        <dbReference type="RuleBase" id="RU369065"/>
    </source>
</evidence>
<dbReference type="InterPro" id="IPR040390">
    <property type="entry name" value="TIFY/JAZ"/>
</dbReference>
<dbReference type="PANTHER" id="PTHR33077">
    <property type="entry name" value="PROTEIN TIFY 4A-RELATED-RELATED"/>
    <property type="match status" value="1"/>
</dbReference>
<accession>A0A2L0W144</accession>
<dbReference type="SMART" id="SM00979">
    <property type="entry name" value="TIFY"/>
    <property type="match status" value="1"/>
</dbReference>
<evidence type="ECO:0000256" key="1">
    <source>
        <dbReference type="ARBA" id="ARBA00008614"/>
    </source>
</evidence>
<dbReference type="EMBL" id="MG755194">
    <property type="protein sequence ID" value="AVA18026.1"/>
    <property type="molecule type" value="mRNA"/>
</dbReference>
<name>A0A2L0W144_EUPLT</name>
<dbReference type="Pfam" id="PF09425">
    <property type="entry name" value="Jas_motif"/>
    <property type="match status" value="1"/>
</dbReference>
<dbReference type="InterPro" id="IPR010399">
    <property type="entry name" value="Tify_dom"/>
</dbReference>
<evidence type="ECO:0000313" key="4">
    <source>
        <dbReference type="EMBL" id="AVA18026.1"/>
    </source>
</evidence>
<dbReference type="GO" id="GO:0031347">
    <property type="term" value="P:regulation of defense response"/>
    <property type="evidence" value="ECO:0007669"/>
    <property type="project" value="UniProtKB-UniRule"/>
</dbReference>
<evidence type="ECO:0000259" key="3">
    <source>
        <dbReference type="PROSITE" id="PS51320"/>
    </source>
</evidence>